<dbReference type="Proteomes" id="UP000438760">
    <property type="component" value="Unassembled WGS sequence"/>
</dbReference>
<reference evidence="2 3" key="1">
    <citation type="submission" date="2019-11" db="EMBL/GenBank/DDBJ databases">
        <title>Genome of Strain BIT-d1.</title>
        <authorList>
            <person name="Yang Y."/>
        </authorList>
    </citation>
    <scope>NUCLEOTIDE SEQUENCE [LARGE SCALE GENOMIC DNA]</scope>
    <source>
        <strain evidence="2 3">BIT-d1</strain>
    </source>
</reference>
<gene>
    <name evidence="2" type="ORF">GJV76_15420</name>
</gene>
<keyword evidence="3" id="KW-1185">Reference proteome</keyword>
<dbReference type="OrthoDB" id="1345111at2"/>
<proteinExistence type="predicted"/>
<keyword evidence="1" id="KW-0732">Signal</keyword>
<sequence length="250" mass="27769">MIRGVFLFFFMLMNSLMFAQIGVEVEVPTEMVDVNGTMRIRNTDYLNDESLKPLFINNEGVLGIKVFKEVQSQVFSAQGLNNAPPLGGSVEFNSRKRIHVPINVNDVIVNNLGLSHVGDALKINTPGFYNYKTSVNIRSKVNTEKDGVWVFTGLETSSDNGQNWETRSLSLHKIKKINQSSTGSSYNGEIRNLVIPSIVYEHKKGDLVRIFIVRSASGSGSGLPQGDEVTAFELFNDNGLKTYNLIISKM</sequence>
<name>A0A6I3LNZ3_9FLAO</name>
<feature type="signal peptide" evidence="1">
    <location>
        <begin position="1"/>
        <end position="19"/>
    </location>
</feature>
<accession>A0A6I3LNZ3</accession>
<protein>
    <submittedName>
        <fullName evidence="2">Uncharacterized protein</fullName>
    </submittedName>
</protein>
<dbReference type="RefSeq" id="WP_155093470.1">
    <property type="nucleotide sequence ID" value="NZ_WMJX01000102.1"/>
</dbReference>
<organism evidence="2 3">
    <name type="scientific">Myroides albus</name>
    <dbReference type="NCBI Taxonomy" id="2562892"/>
    <lineage>
        <taxon>Bacteria</taxon>
        <taxon>Pseudomonadati</taxon>
        <taxon>Bacteroidota</taxon>
        <taxon>Flavobacteriia</taxon>
        <taxon>Flavobacteriales</taxon>
        <taxon>Flavobacteriaceae</taxon>
        <taxon>Myroides</taxon>
    </lineage>
</organism>
<dbReference type="EMBL" id="WMJX01000102">
    <property type="protein sequence ID" value="MTG99487.1"/>
    <property type="molecule type" value="Genomic_DNA"/>
</dbReference>
<dbReference type="AlphaFoldDB" id="A0A6I3LNZ3"/>
<feature type="chain" id="PRO_5026235409" evidence="1">
    <location>
        <begin position="20"/>
        <end position="250"/>
    </location>
</feature>
<comment type="caution">
    <text evidence="2">The sequence shown here is derived from an EMBL/GenBank/DDBJ whole genome shotgun (WGS) entry which is preliminary data.</text>
</comment>
<evidence type="ECO:0000313" key="3">
    <source>
        <dbReference type="Proteomes" id="UP000438760"/>
    </source>
</evidence>
<evidence type="ECO:0000313" key="2">
    <source>
        <dbReference type="EMBL" id="MTG99487.1"/>
    </source>
</evidence>
<evidence type="ECO:0000256" key="1">
    <source>
        <dbReference type="SAM" id="SignalP"/>
    </source>
</evidence>